<dbReference type="InterPro" id="IPR053738">
    <property type="entry name" value="Lambda_capsid_assembly"/>
</dbReference>
<dbReference type="RefSeq" id="WP_103207920.1">
    <property type="nucleotide sequence ID" value="NZ_CP027770.1"/>
</dbReference>
<keyword evidence="2" id="KW-1185">Reference proteome</keyword>
<organism evidence="1 2">
    <name type="scientific">Staphylococcus felis</name>
    <dbReference type="NCBI Taxonomy" id="46127"/>
    <lineage>
        <taxon>Bacteria</taxon>
        <taxon>Bacillati</taxon>
        <taxon>Bacillota</taxon>
        <taxon>Bacilli</taxon>
        <taxon>Bacillales</taxon>
        <taxon>Staphylococcaceae</taxon>
        <taxon>Staphylococcus</taxon>
    </lineage>
</organism>
<dbReference type="Pfam" id="PF03864">
    <property type="entry name" value="Phage_cap_E"/>
    <property type="match status" value="1"/>
</dbReference>
<sequence length="340" mass="38257">MASILNYKEFQKPVLKGLLEESLKDETQDFIHTYVGNEVTYDIRFAYDIIQRKQHIAAMIGLGAEKPVVDRHQSAQKMVEMAHFGLKDIITIEELYEIANARNNADEQNRINKLLNRADDLVQYLKLRKKVEKLKAVAFGKNSYDKNGVKIELDYGIPDDHKIALTTGNDWDELDRDVIGDLLEWDRKYRDSNGGKQADAILLTRSVYNKLTKNKNIIAEADRPVGSSRVSETQLNEVLASFGLPSIQIVDETSITVNDIYTGENETIEVFPENRVVFISSGVGNFVTGPNPDDDAMNPVATLEAYDERTPKRSIIEVAESGFVVLEKPSLLLHADVIGE</sequence>
<protein>
    <submittedName>
        <fullName evidence="1">Major capsid protein</fullName>
    </submittedName>
</protein>
<comment type="caution">
    <text evidence="1">The sequence shown here is derived from an EMBL/GenBank/DDBJ whole genome shotgun (WGS) entry which is preliminary data.</text>
</comment>
<reference evidence="1 2" key="1">
    <citation type="submission" date="2020-12" db="EMBL/GenBank/DDBJ databases">
        <title>Genomic analysis of Staphylococcus felis from a cat with skin infection.</title>
        <authorList>
            <person name="Aslantas O."/>
            <person name="Keskin O."/>
            <person name="Buyukaltay K."/>
            <person name="Gullu Yucetepe A."/>
        </authorList>
    </citation>
    <scope>NUCLEOTIDE SEQUENCE [LARGE SCALE GENOMIC DNA]</scope>
    <source>
        <strain evidence="1 2">HARRANVET</strain>
    </source>
</reference>
<dbReference type="GeneID" id="48058721"/>
<name>A0ABS0QLP2_9STAP</name>
<proteinExistence type="predicted"/>
<accession>A0ABS0QLP2</accession>
<dbReference type="EMBL" id="JAEDAQ010000002">
    <property type="protein sequence ID" value="MBH9580123.1"/>
    <property type="molecule type" value="Genomic_DNA"/>
</dbReference>
<dbReference type="Gene3D" id="3.90.1690.10">
    <property type="entry name" value="phage-related protein like domain"/>
    <property type="match status" value="1"/>
</dbReference>
<dbReference type="Proteomes" id="UP000597038">
    <property type="component" value="Unassembled WGS sequence"/>
</dbReference>
<dbReference type="InterPro" id="IPR005564">
    <property type="entry name" value="Major_capsid_GpE"/>
</dbReference>
<gene>
    <name evidence="1" type="ORF">I9026_01890</name>
</gene>
<evidence type="ECO:0000313" key="1">
    <source>
        <dbReference type="EMBL" id="MBH9580123.1"/>
    </source>
</evidence>
<evidence type="ECO:0000313" key="2">
    <source>
        <dbReference type="Proteomes" id="UP000597038"/>
    </source>
</evidence>